<dbReference type="Proteomes" id="UP000238281">
    <property type="component" value="Unassembled WGS sequence"/>
</dbReference>
<sequence length="449" mass="52075">MNIFIYGNQNFKNEINKILVNSKIESILEDVKIEDISNIDILKEKIAINPNDIFLIDEDKIIKKSRFKFLKQKDGIEEDFLLQYGVNDLSIDSLDEIPNYIIRKYERTASKEKDKSLEIKNEDLLLDNELANLLESKEEENNKNLTSSILEEPMGININELDSLIEVDTSDEVKTDTNYINMEDFDENFGLNNVSFDYDDDSTFNEDLKSDEDLLQDILNNSIVDEDDYEFVGETFEDKNFLDEIFPNSTIFDIDENSTKSINIVLQEEDKEETNEDELKKDELENIENFQFNEVFQNIENKKDEDIKQIYKNIDIIENIEEENEKEKTPEYQNIEIDELNDLNLEDFSFADPDLQNKKSEDVSKKGEDMSDDFFELDSLNEQDLIEALSGSGISNVAQTDTQNIKESKKMEISNNNIDIGSSNINDIASLISKLLNNKTLEITIKIKE</sequence>
<accession>A0A2S9TAG4</accession>
<protein>
    <submittedName>
        <fullName evidence="1">Uncharacterized protein</fullName>
    </submittedName>
</protein>
<gene>
    <name evidence="1" type="ORF">CJ673_02705</name>
</gene>
<dbReference type="RefSeq" id="WP_105914780.1">
    <property type="nucleotide sequence ID" value="NZ_NXGE01000001.1"/>
</dbReference>
<proteinExistence type="predicted"/>
<comment type="caution">
    <text evidence="1">The sequence shown here is derived from an EMBL/GenBank/DDBJ whole genome shotgun (WGS) entry which is preliminary data.</text>
</comment>
<dbReference type="EMBL" id="NXGE01000001">
    <property type="protein sequence ID" value="PRM95811.1"/>
    <property type="molecule type" value="Genomic_DNA"/>
</dbReference>
<reference evidence="1 2" key="1">
    <citation type="submission" date="2017-09" db="EMBL/GenBank/DDBJ databases">
        <title>Reassesment of A. cryaerophilus.</title>
        <authorList>
            <person name="Perez-Cataluna A."/>
            <person name="Collado L."/>
            <person name="Salgado O."/>
            <person name="Lefinanco V."/>
            <person name="Figueras M.J."/>
        </authorList>
    </citation>
    <scope>NUCLEOTIDE SEQUENCE [LARGE SCALE GENOMIC DNA]</scope>
    <source>
        <strain evidence="1 2">LMG 10210</strain>
    </source>
</reference>
<evidence type="ECO:0000313" key="1">
    <source>
        <dbReference type="EMBL" id="PRM95811.1"/>
    </source>
</evidence>
<name>A0A2S9TAG4_9BACT</name>
<dbReference type="AlphaFoldDB" id="A0A2S9TAG4"/>
<organism evidence="1 2">
    <name type="scientific">Aliarcobacter cryaerophilus</name>
    <dbReference type="NCBI Taxonomy" id="28198"/>
    <lineage>
        <taxon>Bacteria</taxon>
        <taxon>Pseudomonadati</taxon>
        <taxon>Campylobacterota</taxon>
        <taxon>Epsilonproteobacteria</taxon>
        <taxon>Campylobacterales</taxon>
        <taxon>Arcobacteraceae</taxon>
        <taxon>Aliarcobacter</taxon>
    </lineage>
</organism>
<evidence type="ECO:0000313" key="2">
    <source>
        <dbReference type="Proteomes" id="UP000238281"/>
    </source>
</evidence>